<evidence type="ECO:0000313" key="5">
    <source>
        <dbReference type="Proteomes" id="UP001304071"/>
    </source>
</evidence>
<dbReference type="SUPFAM" id="SSF49785">
    <property type="entry name" value="Galactose-binding domain-like"/>
    <property type="match status" value="1"/>
</dbReference>
<proteinExistence type="predicted"/>
<dbReference type="Pfam" id="PF17132">
    <property type="entry name" value="Glyco_hydro_106"/>
    <property type="match status" value="1"/>
</dbReference>
<evidence type="ECO:0000256" key="1">
    <source>
        <dbReference type="ARBA" id="ARBA00022729"/>
    </source>
</evidence>
<organism evidence="4 5">
    <name type="scientific">Vibrio porteresiae DSM 19223</name>
    <dbReference type="NCBI Taxonomy" id="1123496"/>
    <lineage>
        <taxon>Bacteria</taxon>
        <taxon>Pseudomonadati</taxon>
        <taxon>Pseudomonadota</taxon>
        <taxon>Gammaproteobacteria</taxon>
        <taxon>Vibrionales</taxon>
        <taxon>Vibrionaceae</taxon>
        <taxon>Vibrio</taxon>
    </lineage>
</organism>
<evidence type="ECO:0000256" key="3">
    <source>
        <dbReference type="SAM" id="SignalP"/>
    </source>
</evidence>
<keyword evidence="2 4" id="KW-0378">Hydrolase</keyword>
<dbReference type="Proteomes" id="UP001304071">
    <property type="component" value="Chromosome 2"/>
</dbReference>
<evidence type="ECO:0000256" key="2">
    <source>
        <dbReference type="ARBA" id="ARBA00022801"/>
    </source>
</evidence>
<feature type="signal peptide" evidence="3">
    <location>
        <begin position="1"/>
        <end position="30"/>
    </location>
</feature>
<evidence type="ECO:0000313" key="4">
    <source>
        <dbReference type="EMBL" id="WPC76201.1"/>
    </source>
</evidence>
<feature type="chain" id="PRO_5047314029" evidence="3">
    <location>
        <begin position="31"/>
        <end position="1123"/>
    </location>
</feature>
<dbReference type="PANTHER" id="PTHR43817:SF1">
    <property type="entry name" value="HYDROLASE, FAMILY 43, PUTATIVE (AFU_ORTHOLOGUE AFUA_3G01660)-RELATED"/>
    <property type="match status" value="1"/>
</dbReference>
<sequence length="1123" mass="124622">MTKRNEKKKNYLLCLLAASVSLGIHQQVMASTSTETVLEQGFETPPHSARPLVWWHWMNGNITKDGIDKDLEWMHKVGIGGVHNFDASMSTPQIVAKRLSFMSPDWQDAFRHAVQKADSFGMDFGIASSAGWSETGGPWVKPKDGMKKVVWSTLVVKGGSVVTQKLPDSPATTGPFQEIPGSALFEKNGEKTSAPMATGTIGVFAVPVTHAAITTKHSVLVNGQAVDAHALQDNDLQTSISVPLDNENHATFVVNYDKPVKIRSARLMIKDGRMPFAPERFKAELQARVGDEWQSLGIFPLYETTTTLGFDAVNAQQYRVVMTPLPALSSAGLLGATQGAQVIELFPPAATKNVDVLDFQLSSEAQITQFEAKAGFATVHNYYDIANNFSEQGVDVNQIIDLTDKVSPNGEINWVPPKGQDWEIIHLGWSLTGKTNHPATPEATGLEVDKYDPTAVHDYISTYLDKYQDVVGEKWMGKHGINSLVTDSLEIGASNWTPKLLEEFKSRRGYDAKPWLPALTGVLIGTPAQSDQFLFDYRATLAELFVESHYKTIAQVAHERGLKVFGESLEDQRPTLGDDIEMRRWTDVPMAALWSYDRHTGPRPGLLGDIRSAASAAHFYGQNLVAAESMTSAFSPWSFAPADLKRVIDLEFAYGVNRPAIHTSVHQPVDDKQPGLSLFIFGQHFNRHETWADMARPWVDYISRNSYLLQQGRYNADVAMFYGEDTPVTTTYADAVPTDLPKHFAYDFVNREMLKEMKVEKSGDLVEYVSPGGARYRVIALYGTSEHMTYSTLTRLKALADQGGLIVGKKPVSTPSLSDDQEKFAQLVDQIWSKPNVLDEETSHLDTTLVHLGMTQDVTTASDALENDKLMFVHRKLEDGDLYYVNNRTTDALKEQVTFRVSGYTPEIWNPVDGSTRQVSYTVKNGVTVVDLDLQAEESLYVVFVNRSKVTHHIVMKPKVINREVVSGPWSVKFEKGLELPKPMKLDHLAPLEQSSDPKVKYFSGTTSYKATMHITKLPNKNEALWLDLGKVGDVAQVFVNGQEVSTLWYSPKQVDISAYVKQDENALEVKVANLWVNRLIGDKQPGANPVTWTAAPTFKPDAELRPSGLIGPVTLVTKENLQ</sequence>
<keyword evidence="5" id="KW-1185">Reference proteome</keyword>
<dbReference type="EMBL" id="CP138204">
    <property type="protein sequence ID" value="WPC76201.1"/>
    <property type="molecule type" value="Genomic_DNA"/>
</dbReference>
<dbReference type="RefSeq" id="WP_261896609.1">
    <property type="nucleotide sequence ID" value="NZ_AP024896.1"/>
</dbReference>
<gene>
    <name evidence="4" type="ORF">R8Z52_16870</name>
</gene>
<name>A0ABZ0QLC1_9VIBR</name>
<protein>
    <submittedName>
        <fullName evidence="4">Glycosyl hydrolase</fullName>
    </submittedName>
</protein>
<dbReference type="NCBIfam" id="NF045579">
    <property type="entry name" value="rhamnoside_JR"/>
    <property type="match status" value="1"/>
</dbReference>
<dbReference type="InterPro" id="IPR008979">
    <property type="entry name" value="Galactose-bd-like_sf"/>
</dbReference>
<dbReference type="PANTHER" id="PTHR43817">
    <property type="entry name" value="GLYCOSYL HYDROLASE"/>
    <property type="match status" value="1"/>
</dbReference>
<dbReference type="GO" id="GO:0016787">
    <property type="term" value="F:hydrolase activity"/>
    <property type="evidence" value="ECO:0007669"/>
    <property type="project" value="UniProtKB-KW"/>
</dbReference>
<accession>A0ABZ0QLC1</accession>
<reference evidence="4 5" key="1">
    <citation type="submission" date="2023-11" db="EMBL/GenBank/DDBJ databases">
        <title>Plant-associative lifestyle of Vibrio porteresiae and its evolutionary dynamics.</title>
        <authorList>
            <person name="Rameshkumar N."/>
            <person name="Kirti K."/>
        </authorList>
    </citation>
    <scope>NUCLEOTIDE SEQUENCE [LARGE SCALE GENOMIC DNA]</scope>
    <source>
        <strain evidence="4 5">MSSRF30</strain>
    </source>
</reference>
<keyword evidence="1 3" id="KW-0732">Signal</keyword>
<dbReference type="Gene3D" id="2.60.120.260">
    <property type="entry name" value="Galactose-binding domain-like"/>
    <property type="match status" value="1"/>
</dbReference>